<dbReference type="EMBL" id="JACXAA010000002">
    <property type="protein sequence ID" value="MBD2752770.1"/>
    <property type="molecule type" value="Genomic_DNA"/>
</dbReference>
<dbReference type="RefSeq" id="WP_191038391.1">
    <property type="nucleotide sequence ID" value="NZ_JACXAA010000002.1"/>
</dbReference>
<evidence type="ECO:0000313" key="3">
    <source>
        <dbReference type="Proteomes" id="UP000653797"/>
    </source>
</evidence>
<feature type="signal peptide" evidence="1">
    <location>
        <begin position="1"/>
        <end position="19"/>
    </location>
</feature>
<dbReference type="Proteomes" id="UP000653797">
    <property type="component" value="Unassembled WGS sequence"/>
</dbReference>
<proteinExistence type="predicted"/>
<accession>A0A927GCQ3</accession>
<feature type="chain" id="PRO_5037804672" evidence="1">
    <location>
        <begin position="20"/>
        <end position="304"/>
    </location>
</feature>
<keyword evidence="3" id="KW-1185">Reference proteome</keyword>
<gene>
    <name evidence="2" type="ORF">IC230_07715</name>
</gene>
<name>A0A927GCQ3_9BACT</name>
<reference evidence="2" key="1">
    <citation type="submission" date="2020-09" db="EMBL/GenBank/DDBJ databases">
        <authorList>
            <person name="Kim M.K."/>
        </authorList>
    </citation>
    <scope>NUCLEOTIDE SEQUENCE</scope>
    <source>
        <strain evidence="2">BT704</strain>
    </source>
</reference>
<comment type="caution">
    <text evidence="2">The sequence shown here is derived from an EMBL/GenBank/DDBJ whole genome shotgun (WGS) entry which is preliminary data.</text>
</comment>
<dbReference type="AlphaFoldDB" id="A0A927GCQ3"/>
<evidence type="ECO:0000313" key="2">
    <source>
        <dbReference type="EMBL" id="MBD2752770.1"/>
    </source>
</evidence>
<organism evidence="2 3">
    <name type="scientific">Spirosoma validum</name>
    <dbReference type="NCBI Taxonomy" id="2771355"/>
    <lineage>
        <taxon>Bacteria</taxon>
        <taxon>Pseudomonadati</taxon>
        <taxon>Bacteroidota</taxon>
        <taxon>Cytophagia</taxon>
        <taxon>Cytophagales</taxon>
        <taxon>Cytophagaceae</taxon>
        <taxon>Spirosoma</taxon>
    </lineage>
</organism>
<sequence length="304" mass="33950">MKHVSIFLFFLALSLSTRAQEIVSDTNYYTLPSQRRPVLTADPDQRSGYYQLNADQPVGRRRADHQLIDEFKEMQTWYAGAEGGFRSDISTLSNTFNSLVSNPTQTKAVWSILLGYTYRNCWGIETGYSRSPIHLSIKIANGQNPLDFNYQNSGYGIPLRLKRRIGLGSRSANGTGFWLTAGAWFIPNGNGQMDNFRLIGYSSRSRGSRTDTLRLTNSATAPNRLTGLAEVGVEYAVRLSSFLELGAYARTYWGLGTALRSELTYTINSTSETKATMTADGTGWGFGIALRYIYGRQHEAKHLL</sequence>
<evidence type="ECO:0000256" key="1">
    <source>
        <dbReference type="SAM" id="SignalP"/>
    </source>
</evidence>
<keyword evidence="1" id="KW-0732">Signal</keyword>
<protein>
    <submittedName>
        <fullName evidence="2">Uncharacterized protein</fullName>
    </submittedName>
</protein>